<protein>
    <recommendedName>
        <fullName evidence="5">Tachykinins</fullName>
    </recommendedName>
</protein>
<evidence type="ECO:0000313" key="3">
    <source>
        <dbReference type="EMBL" id="TDG46877.1"/>
    </source>
</evidence>
<gene>
    <name evidence="3" type="ORF">AWZ03_006761</name>
</gene>
<reference evidence="3 4" key="1">
    <citation type="journal article" date="2019" name="J. Hered.">
        <title>An Improved Genome Assembly for Drosophila navojoa, the Basal Species in the mojavensis Cluster.</title>
        <authorList>
            <person name="Vanderlinde T."/>
            <person name="Dupim E.G."/>
            <person name="Nazario-Yepiz N.O."/>
            <person name="Carvalho A.B."/>
        </authorList>
    </citation>
    <scope>NUCLEOTIDE SEQUENCE [LARGE SCALE GENOMIC DNA]</scope>
    <source>
        <strain evidence="3">Navoj_Jal97</strain>
        <tissue evidence="3">Whole organism</tissue>
    </source>
</reference>
<evidence type="ECO:0008006" key="5">
    <source>
        <dbReference type="Google" id="ProtNLM"/>
    </source>
</evidence>
<dbReference type="STRING" id="7232.A0A484BDF0"/>
<evidence type="ECO:0000256" key="2">
    <source>
        <dbReference type="SAM" id="SignalP"/>
    </source>
</evidence>
<accession>A0A484BDF0</accession>
<name>A0A484BDF0_DRONA</name>
<evidence type="ECO:0000256" key="1">
    <source>
        <dbReference type="SAM" id="MobiDB-lite"/>
    </source>
</evidence>
<organism evidence="3 4">
    <name type="scientific">Drosophila navojoa</name>
    <name type="common">Fruit fly</name>
    <dbReference type="NCBI Taxonomy" id="7232"/>
    <lineage>
        <taxon>Eukaryota</taxon>
        <taxon>Metazoa</taxon>
        <taxon>Ecdysozoa</taxon>
        <taxon>Arthropoda</taxon>
        <taxon>Hexapoda</taxon>
        <taxon>Insecta</taxon>
        <taxon>Pterygota</taxon>
        <taxon>Neoptera</taxon>
        <taxon>Endopterygota</taxon>
        <taxon>Diptera</taxon>
        <taxon>Brachycera</taxon>
        <taxon>Muscomorpha</taxon>
        <taxon>Ephydroidea</taxon>
        <taxon>Drosophilidae</taxon>
        <taxon>Drosophila</taxon>
    </lineage>
</organism>
<keyword evidence="2" id="KW-0732">Signal</keyword>
<feature type="region of interest" description="Disordered" evidence="1">
    <location>
        <begin position="153"/>
        <end position="177"/>
    </location>
</feature>
<sequence length="340" mass="37525">MCNQKLLLLLLLLTVAAVTSSGAEAEPEDADAVAISPSTPGIQQEERNMVKRAPTSSFIGMRGKKEQDASADANWLGPDPLDYGEEDEDNSYYENGRRLKKAPMAFVGMRGKKFLPNANRLRDLLQNMEEQRLRESLLQEFLDHLTTDGGDVAKRAPTGFTGMRGKRPSFSEDGDDEDDALELLGKRAPVNSFVGVRGKKDVSHQHYKRAALSELWRKLSKKEYDVRGKKQRYADFNSKFVAVRGKKSALSDANGAAEENLIQPWVYVIGGKRAPNGFLGMRGKRPALVDYISTAVQTTSTSYATSNSSNTVIIDNIQDVETLGKPALGLRRTGVTILQR</sequence>
<dbReference type="AlphaFoldDB" id="A0A484BDF0"/>
<dbReference type="OrthoDB" id="5919137at2759"/>
<keyword evidence="4" id="KW-1185">Reference proteome</keyword>
<feature type="region of interest" description="Disordered" evidence="1">
    <location>
        <begin position="23"/>
        <end position="49"/>
    </location>
</feature>
<feature type="signal peptide" evidence="2">
    <location>
        <begin position="1"/>
        <end position="25"/>
    </location>
</feature>
<dbReference type="OMA" id="QYLVHPW"/>
<comment type="caution">
    <text evidence="3">The sequence shown here is derived from an EMBL/GenBank/DDBJ whole genome shotgun (WGS) entry which is preliminary data.</text>
</comment>
<dbReference type="EMBL" id="LSRL02000052">
    <property type="protein sequence ID" value="TDG46877.1"/>
    <property type="molecule type" value="Genomic_DNA"/>
</dbReference>
<proteinExistence type="predicted"/>
<dbReference type="Proteomes" id="UP000295192">
    <property type="component" value="Unassembled WGS sequence"/>
</dbReference>
<evidence type="ECO:0000313" key="4">
    <source>
        <dbReference type="Proteomes" id="UP000295192"/>
    </source>
</evidence>
<feature type="chain" id="PRO_5019765627" description="Tachykinins" evidence="2">
    <location>
        <begin position="26"/>
        <end position="340"/>
    </location>
</feature>